<proteinExistence type="predicted"/>
<sequence length="119" mass="13381">MLSDLINDAIDFETRATFFSGAQMEGTIKIGNVGFEFDYLNQRIAKNILIAFCDIRKVEINISVRGKLGKEFTIVLPTQAVLRFSSEETGKVIKILREKIGKDNVVRAPNLLSSFGLRR</sequence>
<gene>
    <name evidence="1" type="ORF">GHI93_03100</name>
</gene>
<reference evidence="1 2" key="1">
    <citation type="submission" date="2019-10" db="EMBL/GenBank/DDBJ databases">
        <authorList>
            <person name="Dong K."/>
        </authorList>
    </citation>
    <scope>NUCLEOTIDE SEQUENCE [LARGE SCALE GENOMIC DNA]</scope>
    <source>
        <strain evidence="1 2">DSM 28960</strain>
    </source>
</reference>
<comment type="caution">
    <text evidence="1">The sequence shown here is derived from an EMBL/GenBank/DDBJ whole genome shotgun (WGS) entry which is preliminary data.</text>
</comment>
<organism evidence="1 2">
    <name type="scientific">Lactococcus hircilactis</name>
    <dbReference type="NCBI Taxonomy" id="1494462"/>
    <lineage>
        <taxon>Bacteria</taxon>
        <taxon>Bacillati</taxon>
        <taxon>Bacillota</taxon>
        <taxon>Bacilli</taxon>
        <taxon>Lactobacillales</taxon>
        <taxon>Streptococcaceae</taxon>
        <taxon>Lactococcus</taxon>
    </lineage>
</organism>
<name>A0A7X1Z746_9LACT</name>
<evidence type="ECO:0000313" key="2">
    <source>
        <dbReference type="Proteomes" id="UP000439550"/>
    </source>
</evidence>
<dbReference type="Proteomes" id="UP000439550">
    <property type="component" value="Unassembled WGS sequence"/>
</dbReference>
<dbReference type="Pfam" id="PF06115">
    <property type="entry name" value="DUF956"/>
    <property type="match status" value="1"/>
</dbReference>
<dbReference type="InterPro" id="IPR010360">
    <property type="entry name" value="DUF956"/>
</dbReference>
<dbReference type="EMBL" id="WITJ01000004">
    <property type="protein sequence ID" value="MQW38939.1"/>
    <property type="molecule type" value="Genomic_DNA"/>
</dbReference>
<keyword evidence="2" id="KW-1185">Reference proteome</keyword>
<dbReference type="AlphaFoldDB" id="A0A7X1Z746"/>
<accession>A0A7X1Z746</accession>
<protein>
    <submittedName>
        <fullName evidence="1">DUF956 family protein</fullName>
    </submittedName>
</protein>
<evidence type="ECO:0000313" key="1">
    <source>
        <dbReference type="EMBL" id="MQW38939.1"/>
    </source>
</evidence>